<protein>
    <recommendedName>
        <fullName evidence="3">HAD family hydrolase</fullName>
    </recommendedName>
</protein>
<dbReference type="RefSeq" id="WP_315623362.1">
    <property type="nucleotide sequence ID" value="NZ_JAUHMF010000001.1"/>
</dbReference>
<proteinExistence type="predicted"/>
<evidence type="ECO:0008006" key="3">
    <source>
        <dbReference type="Google" id="ProtNLM"/>
    </source>
</evidence>
<evidence type="ECO:0000313" key="1">
    <source>
        <dbReference type="EMBL" id="MDT8896813.1"/>
    </source>
</evidence>
<keyword evidence="2" id="KW-1185">Reference proteome</keyword>
<evidence type="ECO:0000313" key="2">
    <source>
        <dbReference type="Proteomes" id="UP001254165"/>
    </source>
</evidence>
<name>A0ABU3NIY7_9CHLR</name>
<reference evidence="1 2" key="1">
    <citation type="submission" date="2023-07" db="EMBL/GenBank/DDBJ databases">
        <title>Novel species of Thermanaerothrix with wide hydrolytic capabilities.</title>
        <authorList>
            <person name="Zayulina K.S."/>
            <person name="Podosokorskaya O.A."/>
            <person name="Elcheninov A.G."/>
        </authorList>
    </citation>
    <scope>NUCLEOTIDE SEQUENCE [LARGE SCALE GENOMIC DNA]</scope>
    <source>
        <strain evidence="1 2">4228-RoL</strain>
    </source>
</reference>
<dbReference type="Proteomes" id="UP001254165">
    <property type="component" value="Unassembled WGS sequence"/>
</dbReference>
<sequence length="422" mass="47458">MNEELSIYLFDLDGVLIQPGGYRRALRDTINDWAGRMGITHDVAPNEEDIALLEAQGVTSEWDMIPFSLALTIESWWNSHPEIMLPEDLNQAISVMSQASRNEVPRPRYNWAFMELGKQRVSGYPLVEGLGLKKEEEWMKERFPRLSRHPLLDTLFSSTRDILRHLPNRDFQVRVLGSEIFESTYQMAAPFMTHSYLATWDRPLVEKGLLTEVFKRGNSWGAVITARPSRSPLPSPNRLVGYSPEAEIAVGLIELDGIPVVGHGALTYIAEHLEIHAEQLLKPSPFQALAAIMAALSGDALIGLLWAYQVYAKPSWGTNSYLDLLVDKYRSRFPQLPSGLTVHVFEDSPIGIQASRRSTQFLGKLGCWVDLHAWGISRQPAKIQALVEQGAQVFPDVNQALEAVLARQNHRKRAPVEEVDST</sequence>
<accession>A0ABU3NIY7</accession>
<dbReference type="EMBL" id="JAUHMF010000001">
    <property type="protein sequence ID" value="MDT8896813.1"/>
    <property type="molecule type" value="Genomic_DNA"/>
</dbReference>
<gene>
    <name evidence="1" type="ORF">QYE77_00925</name>
</gene>
<organism evidence="1 2">
    <name type="scientific">Thermanaerothrix solaris</name>
    <dbReference type="NCBI Taxonomy" id="3058434"/>
    <lineage>
        <taxon>Bacteria</taxon>
        <taxon>Bacillati</taxon>
        <taxon>Chloroflexota</taxon>
        <taxon>Anaerolineae</taxon>
        <taxon>Anaerolineales</taxon>
        <taxon>Anaerolineaceae</taxon>
        <taxon>Thermanaerothrix</taxon>
    </lineage>
</organism>
<comment type="caution">
    <text evidence="1">The sequence shown here is derived from an EMBL/GenBank/DDBJ whole genome shotgun (WGS) entry which is preliminary data.</text>
</comment>